<dbReference type="Gene3D" id="3.40.50.2000">
    <property type="entry name" value="Glycogen Phosphorylase B"/>
    <property type="match status" value="2"/>
</dbReference>
<reference evidence="4" key="1">
    <citation type="submission" date="2020-05" db="EMBL/GenBank/DDBJ databases">
        <title>Frigoriglobus tundricola gen. nov., sp. nov., a psychrotolerant cellulolytic planctomycete of the family Gemmataceae with two divergent copies of 16S rRNA gene.</title>
        <authorList>
            <person name="Kulichevskaya I.S."/>
            <person name="Ivanova A.A."/>
            <person name="Naumoff D.G."/>
            <person name="Beletsky A.V."/>
            <person name="Rijpstra W.I.C."/>
            <person name="Sinninghe Damste J.S."/>
            <person name="Mardanov A.V."/>
            <person name="Ravin N.V."/>
            <person name="Dedysh S.N."/>
        </authorList>
    </citation>
    <scope>NUCLEOTIDE SEQUENCE [LARGE SCALE GENOMIC DNA]</scope>
    <source>
        <strain evidence="4">PL17</strain>
    </source>
</reference>
<name>A0A6M5YVU8_9BACT</name>
<evidence type="ECO:0000259" key="1">
    <source>
        <dbReference type="Pfam" id="PF00534"/>
    </source>
</evidence>
<dbReference type="KEGG" id="ftj:FTUN_5638"/>
<dbReference type="Pfam" id="PF00534">
    <property type="entry name" value="Glycos_transf_1"/>
    <property type="match status" value="1"/>
</dbReference>
<evidence type="ECO:0000259" key="2">
    <source>
        <dbReference type="Pfam" id="PF13439"/>
    </source>
</evidence>
<dbReference type="InterPro" id="IPR001296">
    <property type="entry name" value="Glyco_trans_1"/>
</dbReference>
<dbReference type="PANTHER" id="PTHR12526">
    <property type="entry name" value="GLYCOSYLTRANSFERASE"/>
    <property type="match status" value="1"/>
</dbReference>
<gene>
    <name evidence="3" type="ORF">FTUN_5638</name>
</gene>
<dbReference type="SUPFAM" id="SSF53756">
    <property type="entry name" value="UDP-Glycosyltransferase/glycogen phosphorylase"/>
    <property type="match status" value="1"/>
</dbReference>
<evidence type="ECO:0000313" key="3">
    <source>
        <dbReference type="EMBL" id="QJW98058.1"/>
    </source>
</evidence>
<proteinExistence type="predicted"/>
<keyword evidence="3" id="KW-0808">Transferase</keyword>
<feature type="domain" description="Glycosyltransferase subfamily 4-like N-terminal" evidence="2">
    <location>
        <begin position="109"/>
        <end position="229"/>
    </location>
</feature>
<dbReference type="PANTHER" id="PTHR12526:SF636">
    <property type="entry name" value="BLL3647 PROTEIN"/>
    <property type="match status" value="1"/>
</dbReference>
<dbReference type="InterPro" id="IPR028098">
    <property type="entry name" value="Glyco_trans_4-like_N"/>
</dbReference>
<dbReference type="Proteomes" id="UP000503447">
    <property type="component" value="Chromosome"/>
</dbReference>
<keyword evidence="4" id="KW-1185">Reference proteome</keyword>
<organism evidence="3 4">
    <name type="scientific">Frigoriglobus tundricola</name>
    <dbReference type="NCBI Taxonomy" id="2774151"/>
    <lineage>
        <taxon>Bacteria</taxon>
        <taxon>Pseudomonadati</taxon>
        <taxon>Planctomycetota</taxon>
        <taxon>Planctomycetia</taxon>
        <taxon>Gemmatales</taxon>
        <taxon>Gemmataceae</taxon>
        <taxon>Frigoriglobus</taxon>
    </lineage>
</organism>
<dbReference type="GO" id="GO:0016757">
    <property type="term" value="F:glycosyltransferase activity"/>
    <property type="evidence" value="ECO:0007669"/>
    <property type="project" value="InterPro"/>
</dbReference>
<sequence>MLSTPSSIPAAPLPLAGRRIGFYTSVVGMGGSEVVFADAMEAAHRAGAELVCWSESGAAIRQIVASRADRLRVTHRAWPAAAAAAGPTEPAARAAPALRPRIKPLAVMWHRLVPVSVRRWAGFCQSARAFRAELRRVPVDLLFVNVNGSEAVSLAGGDGRVPVVNCYHLSFTRSSGGRLARFGDWAARRATMRAGALAVHVSAAARDQWSGQFGYPTDRTRVIYNGVEPTAVPDRAATRAALGVPEGAFVFCAPGRLDDNKGHRYLLQALQTNKEQFSNSCVLICGDGSLRPALEHFVSQSGLGGIVRFLGWRNDLPEILHAADCTVLSSVSSENLSVAVLESLMVGTPAVVTRVGGMAEAVREGETGYVVPPRDSAALAAAMLRLCSKQDLAREMRAAARRDAQVRFTRERMMAEYVAVFAEVLGGRNRTRE</sequence>
<evidence type="ECO:0000313" key="4">
    <source>
        <dbReference type="Proteomes" id="UP000503447"/>
    </source>
</evidence>
<dbReference type="AlphaFoldDB" id="A0A6M5YVU8"/>
<accession>A0A6M5YVU8</accession>
<feature type="domain" description="Glycosyl transferase family 1" evidence="1">
    <location>
        <begin position="235"/>
        <end position="402"/>
    </location>
</feature>
<dbReference type="Pfam" id="PF13439">
    <property type="entry name" value="Glyco_transf_4"/>
    <property type="match status" value="1"/>
</dbReference>
<protein>
    <submittedName>
        <fullName evidence="3">GT4 family glycosyltransferase</fullName>
    </submittedName>
</protein>
<dbReference type="EMBL" id="CP053452">
    <property type="protein sequence ID" value="QJW98058.1"/>
    <property type="molecule type" value="Genomic_DNA"/>
</dbReference>